<keyword evidence="6 7" id="KW-0676">Redox-active center</keyword>
<evidence type="ECO:0000256" key="5">
    <source>
        <dbReference type="ARBA" id="ARBA00023157"/>
    </source>
</evidence>
<dbReference type="STRING" id="1416803.CAL13_05500"/>
<dbReference type="GO" id="GO:0005737">
    <property type="term" value="C:cytoplasm"/>
    <property type="evidence" value="ECO:0007669"/>
    <property type="project" value="InterPro"/>
</dbReference>
<dbReference type="InterPro" id="IPR023753">
    <property type="entry name" value="FAD/NAD-binding_dom"/>
</dbReference>
<evidence type="ECO:0000259" key="9">
    <source>
        <dbReference type="Pfam" id="PF07992"/>
    </source>
</evidence>
<keyword evidence="3 7" id="KW-0274">FAD</keyword>
<protein>
    <recommendedName>
        <fullName evidence="7">Thioredoxin reductase</fullName>
        <ecNumber evidence="7">1.8.1.9</ecNumber>
    </recommendedName>
</protein>
<keyword evidence="5" id="KW-1015">Disulfide bond</keyword>
<dbReference type="NCBIfam" id="TIGR01292">
    <property type="entry name" value="TRX_reduct"/>
    <property type="match status" value="1"/>
</dbReference>
<dbReference type="GO" id="GO:0004791">
    <property type="term" value="F:thioredoxin-disulfide reductase (NADPH) activity"/>
    <property type="evidence" value="ECO:0007669"/>
    <property type="project" value="UniProtKB-UniRule"/>
</dbReference>
<comment type="subunit">
    <text evidence="7">Homodimer.</text>
</comment>
<dbReference type="GO" id="GO:0019430">
    <property type="term" value="P:removal of superoxide radicals"/>
    <property type="evidence" value="ECO:0007669"/>
    <property type="project" value="UniProtKB-UniRule"/>
</dbReference>
<evidence type="ECO:0000256" key="8">
    <source>
        <dbReference type="RuleBase" id="RU003881"/>
    </source>
</evidence>
<keyword evidence="4 7" id="KW-0560">Oxidoreductase</keyword>
<accession>A0A261R5L0</accession>
<dbReference type="OrthoDB" id="9806179at2"/>
<comment type="catalytic activity">
    <reaction evidence="7">
        <text>[thioredoxin]-dithiol + NADP(+) = [thioredoxin]-disulfide + NADPH + H(+)</text>
        <dbReference type="Rhea" id="RHEA:20345"/>
        <dbReference type="Rhea" id="RHEA-COMP:10698"/>
        <dbReference type="Rhea" id="RHEA-COMP:10700"/>
        <dbReference type="ChEBI" id="CHEBI:15378"/>
        <dbReference type="ChEBI" id="CHEBI:29950"/>
        <dbReference type="ChEBI" id="CHEBI:50058"/>
        <dbReference type="ChEBI" id="CHEBI:57783"/>
        <dbReference type="ChEBI" id="CHEBI:58349"/>
        <dbReference type="EC" id="1.8.1.9"/>
    </reaction>
</comment>
<dbReference type="EMBL" id="NEVJ01000003">
    <property type="protein sequence ID" value="OZI19932.1"/>
    <property type="molecule type" value="Genomic_DNA"/>
</dbReference>
<dbReference type="Pfam" id="PF07992">
    <property type="entry name" value="Pyr_redox_2"/>
    <property type="match status" value="1"/>
</dbReference>
<dbReference type="RefSeq" id="WP_094848552.1">
    <property type="nucleotide sequence ID" value="NZ_NEVJ01000003.1"/>
</dbReference>
<dbReference type="EC" id="1.8.1.9" evidence="7"/>
<organism evidence="10 11">
    <name type="scientific">Bordetella genomosp. 9</name>
    <dbReference type="NCBI Taxonomy" id="1416803"/>
    <lineage>
        <taxon>Bacteria</taxon>
        <taxon>Pseudomonadati</taxon>
        <taxon>Pseudomonadota</taxon>
        <taxon>Betaproteobacteria</taxon>
        <taxon>Burkholderiales</taxon>
        <taxon>Alcaligenaceae</taxon>
        <taxon>Bordetella</taxon>
    </lineage>
</organism>
<evidence type="ECO:0000256" key="7">
    <source>
        <dbReference type="RuleBase" id="RU003880"/>
    </source>
</evidence>
<comment type="caution">
    <text evidence="10">The sequence shown here is derived from an EMBL/GenBank/DDBJ whole genome shotgun (WGS) entry which is preliminary data.</text>
</comment>
<evidence type="ECO:0000256" key="3">
    <source>
        <dbReference type="ARBA" id="ARBA00022827"/>
    </source>
</evidence>
<dbReference type="PROSITE" id="PS00573">
    <property type="entry name" value="PYRIDINE_REDOX_2"/>
    <property type="match status" value="1"/>
</dbReference>
<dbReference type="InterPro" id="IPR005982">
    <property type="entry name" value="Thioredox_Rdtase"/>
</dbReference>
<comment type="cofactor">
    <cofactor evidence="8">
        <name>FAD</name>
        <dbReference type="ChEBI" id="CHEBI:57692"/>
    </cofactor>
    <text evidence="8">Binds 1 FAD per subunit.</text>
</comment>
<gene>
    <name evidence="10" type="ORF">CAL26_20460</name>
</gene>
<dbReference type="InterPro" id="IPR050097">
    <property type="entry name" value="Ferredoxin-NADP_redctase_2"/>
</dbReference>
<keyword evidence="2 7" id="KW-0285">Flavoprotein</keyword>
<keyword evidence="11" id="KW-1185">Reference proteome</keyword>
<feature type="domain" description="FAD/NAD(P)-binding" evidence="9">
    <location>
        <begin position="8"/>
        <end position="303"/>
    </location>
</feature>
<dbReference type="PANTHER" id="PTHR48105">
    <property type="entry name" value="THIOREDOXIN REDUCTASE 1-RELATED-RELATED"/>
    <property type="match status" value="1"/>
</dbReference>
<sequence length="319" mass="34151">MTTSKHAQLLILGSGPAGYTAAVYAARANLKPVLVTGLAQGGQLMTTTEVDNWPADAQGVQGPELMQRFQQHAERFNTEIVFDHIASVDLTQRPFTLTGDTGNVYTCDSLIIATGASAKYLGLPSEQSFMGRGVSGCATCDGFFYKNQDVVVVGGGNTAVEEALYLSNICRTVTMIHRRDKFRAEPILVDRLMDKVENGNMKLKLFSELEEVLGDDSGVTGVRIRSNKTGQTEDLAATGAFIAIGHHPNTDIFQGKLDMKDGYIVTKSGLSGMATMTSVPGVFAAGDVQDHVYRQAITSAATGCMAALDAQRWLENAGQ</sequence>
<dbReference type="Proteomes" id="UP000216857">
    <property type="component" value="Unassembled WGS sequence"/>
</dbReference>
<evidence type="ECO:0000313" key="11">
    <source>
        <dbReference type="Proteomes" id="UP000216857"/>
    </source>
</evidence>
<reference evidence="10" key="1">
    <citation type="submission" date="2017-05" db="EMBL/GenBank/DDBJ databases">
        <title>Complete and WGS of Bordetella genogroups.</title>
        <authorList>
            <person name="Spilker T."/>
            <person name="Lipuma J."/>
        </authorList>
    </citation>
    <scope>NUCLEOTIDE SEQUENCE</scope>
    <source>
        <strain evidence="10">AU21707</strain>
    </source>
</reference>
<dbReference type="PRINTS" id="PR00469">
    <property type="entry name" value="PNDRDTASEII"/>
</dbReference>
<comment type="similarity">
    <text evidence="1 7">Belongs to the class-II pyridine nucleotide-disulfide oxidoreductase family.</text>
</comment>
<dbReference type="InterPro" id="IPR008255">
    <property type="entry name" value="Pyr_nucl-diS_OxRdtase_2_AS"/>
</dbReference>
<dbReference type="AlphaFoldDB" id="A0A261R5L0"/>
<evidence type="ECO:0000256" key="2">
    <source>
        <dbReference type="ARBA" id="ARBA00022630"/>
    </source>
</evidence>
<name>A0A261R5L0_9BORD</name>
<evidence type="ECO:0000256" key="6">
    <source>
        <dbReference type="ARBA" id="ARBA00023284"/>
    </source>
</evidence>
<dbReference type="PRINTS" id="PR00368">
    <property type="entry name" value="FADPNR"/>
</dbReference>
<evidence type="ECO:0000256" key="4">
    <source>
        <dbReference type="ARBA" id="ARBA00023002"/>
    </source>
</evidence>
<evidence type="ECO:0000313" key="10">
    <source>
        <dbReference type="EMBL" id="OZI19932.1"/>
    </source>
</evidence>
<dbReference type="SUPFAM" id="SSF51905">
    <property type="entry name" value="FAD/NAD(P)-binding domain"/>
    <property type="match status" value="1"/>
</dbReference>
<evidence type="ECO:0000256" key="1">
    <source>
        <dbReference type="ARBA" id="ARBA00009333"/>
    </source>
</evidence>
<proteinExistence type="inferred from homology"/>
<dbReference type="InterPro" id="IPR036188">
    <property type="entry name" value="FAD/NAD-bd_sf"/>
</dbReference>
<keyword evidence="8" id="KW-0521">NADP</keyword>
<dbReference type="Gene3D" id="3.50.50.60">
    <property type="entry name" value="FAD/NAD(P)-binding domain"/>
    <property type="match status" value="2"/>
</dbReference>